<reference evidence="1 2" key="3">
    <citation type="journal article" date="2010" name="BMC Genomics">
        <title>Transcriptome sequencing and comparative analysis of cucumber flowers with different sex types.</title>
        <authorList>
            <person name="Guo S."/>
            <person name="Zheng Y."/>
            <person name="Joung J.G."/>
            <person name="Liu S."/>
            <person name="Zhang Z."/>
            <person name="Crasta O.R."/>
            <person name="Sobral B.W."/>
            <person name="Xu Y."/>
            <person name="Huang S."/>
            <person name="Fei Z."/>
        </authorList>
    </citation>
    <scope>NUCLEOTIDE SEQUENCE [LARGE SCALE GENOMIC DNA]</scope>
    <source>
        <strain evidence="2">cv. 9930</strain>
    </source>
</reference>
<proteinExistence type="predicted"/>
<dbReference type="AlphaFoldDB" id="A0A0A0L551"/>
<dbReference type="Gramene" id="KGN55737">
    <property type="protein sequence ID" value="KGN55737"/>
    <property type="gene ID" value="Csa_3G009430"/>
</dbReference>
<keyword evidence="2" id="KW-1185">Reference proteome</keyword>
<accession>A0A0A0L551</accession>
<organism evidence="1 2">
    <name type="scientific">Cucumis sativus</name>
    <name type="common">Cucumber</name>
    <dbReference type="NCBI Taxonomy" id="3659"/>
    <lineage>
        <taxon>Eukaryota</taxon>
        <taxon>Viridiplantae</taxon>
        <taxon>Streptophyta</taxon>
        <taxon>Embryophyta</taxon>
        <taxon>Tracheophyta</taxon>
        <taxon>Spermatophyta</taxon>
        <taxon>Magnoliopsida</taxon>
        <taxon>eudicotyledons</taxon>
        <taxon>Gunneridae</taxon>
        <taxon>Pentapetalae</taxon>
        <taxon>rosids</taxon>
        <taxon>fabids</taxon>
        <taxon>Cucurbitales</taxon>
        <taxon>Cucurbitaceae</taxon>
        <taxon>Benincaseae</taxon>
        <taxon>Cucumis</taxon>
    </lineage>
</organism>
<evidence type="ECO:0000313" key="1">
    <source>
        <dbReference type="EMBL" id="KGN55737.1"/>
    </source>
</evidence>
<reference evidence="1 2" key="4">
    <citation type="journal article" date="2011" name="BMC Genomics">
        <title>RNA-Seq improves annotation of protein-coding genes in the cucumber genome.</title>
        <authorList>
            <person name="Li Z."/>
            <person name="Zhang Z."/>
            <person name="Yan P."/>
            <person name="Huang S."/>
            <person name="Fei Z."/>
            <person name="Lin K."/>
        </authorList>
    </citation>
    <scope>NUCLEOTIDE SEQUENCE [LARGE SCALE GENOMIC DNA]</scope>
    <source>
        <strain evidence="2">cv. 9930</strain>
    </source>
</reference>
<evidence type="ECO:0000313" key="2">
    <source>
        <dbReference type="Proteomes" id="UP000029981"/>
    </source>
</evidence>
<dbReference type="EMBL" id="CM002924">
    <property type="protein sequence ID" value="KGN55737.1"/>
    <property type="molecule type" value="Genomic_DNA"/>
</dbReference>
<protein>
    <submittedName>
        <fullName evidence="1">Uncharacterized protein</fullName>
    </submittedName>
</protein>
<name>A0A0A0L551_CUCSA</name>
<reference evidence="1 2" key="1">
    <citation type="journal article" date="2009" name="Nat. Genet.">
        <title>The genome of the cucumber, Cucumis sativus L.</title>
        <authorList>
            <person name="Huang S."/>
            <person name="Li R."/>
            <person name="Zhang Z."/>
            <person name="Li L."/>
            <person name="Gu X."/>
            <person name="Fan W."/>
            <person name="Lucas W.J."/>
            <person name="Wang X."/>
            <person name="Xie B."/>
            <person name="Ni P."/>
            <person name="Ren Y."/>
            <person name="Zhu H."/>
            <person name="Li J."/>
            <person name="Lin K."/>
            <person name="Jin W."/>
            <person name="Fei Z."/>
            <person name="Li G."/>
            <person name="Staub J."/>
            <person name="Kilian A."/>
            <person name="van der Vossen E.A."/>
            <person name="Wu Y."/>
            <person name="Guo J."/>
            <person name="He J."/>
            <person name="Jia Z."/>
            <person name="Ren Y."/>
            <person name="Tian G."/>
            <person name="Lu Y."/>
            <person name="Ruan J."/>
            <person name="Qian W."/>
            <person name="Wang M."/>
            <person name="Huang Q."/>
            <person name="Li B."/>
            <person name="Xuan Z."/>
            <person name="Cao J."/>
            <person name="Asan"/>
            <person name="Wu Z."/>
            <person name="Zhang J."/>
            <person name="Cai Q."/>
            <person name="Bai Y."/>
            <person name="Zhao B."/>
            <person name="Han Y."/>
            <person name="Li Y."/>
            <person name="Li X."/>
            <person name="Wang S."/>
            <person name="Shi Q."/>
            <person name="Liu S."/>
            <person name="Cho W.K."/>
            <person name="Kim J.Y."/>
            <person name="Xu Y."/>
            <person name="Heller-Uszynska K."/>
            <person name="Miao H."/>
            <person name="Cheng Z."/>
            <person name="Zhang S."/>
            <person name="Wu J."/>
            <person name="Yang Y."/>
            <person name="Kang H."/>
            <person name="Li M."/>
            <person name="Liang H."/>
            <person name="Ren X."/>
            <person name="Shi Z."/>
            <person name="Wen M."/>
            <person name="Jian M."/>
            <person name="Yang H."/>
            <person name="Zhang G."/>
            <person name="Yang Z."/>
            <person name="Chen R."/>
            <person name="Liu S."/>
            <person name="Li J."/>
            <person name="Ma L."/>
            <person name="Liu H."/>
            <person name="Zhou Y."/>
            <person name="Zhao J."/>
            <person name="Fang X."/>
            <person name="Li G."/>
            <person name="Fang L."/>
            <person name="Li Y."/>
            <person name="Liu D."/>
            <person name="Zheng H."/>
            <person name="Zhang Y."/>
            <person name="Qin N."/>
            <person name="Li Z."/>
            <person name="Yang G."/>
            <person name="Yang S."/>
            <person name="Bolund L."/>
            <person name="Kristiansen K."/>
            <person name="Zheng H."/>
            <person name="Li S."/>
            <person name="Zhang X."/>
            <person name="Yang H."/>
            <person name="Wang J."/>
            <person name="Sun R."/>
            <person name="Zhang B."/>
            <person name="Jiang S."/>
            <person name="Wang J."/>
            <person name="Du Y."/>
            <person name="Li S."/>
        </authorList>
    </citation>
    <scope>NUCLEOTIDE SEQUENCE [LARGE SCALE GENOMIC DNA]</scope>
    <source>
        <strain evidence="2">cv. 9930</strain>
    </source>
</reference>
<reference evidence="1 2" key="2">
    <citation type="journal article" date="2009" name="PLoS ONE">
        <title>An integrated genetic and cytogenetic map of the cucumber genome.</title>
        <authorList>
            <person name="Ren Y."/>
            <person name="Zhang Z."/>
            <person name="Liu J."/>
            <person name="Staub J.E."/>
            <person name="Han Y."/>
            <person name="Cheng Z."/>
            <person name="Li X."/>
            <person name="Lu J."/>
            <person name="Miao H."/>
            <person name="Kang H."/>
            <person name="Xie B."/>
            <person name="Gu X."/>
            <person name="Wang X."/>
            <person name="Du Y."/>
            <person name="Jin W."/>
            <person name="Huang S."/>
        </authorList>
    </citation>
    <scope>NUCLEOTIDE SEQUENCE [LARGE SCALE GENOMIC DNA]</scope>
    <source>
        <strain evidence="2">cv. 9930</strain>
    </source>
</reference>
<gene>
    <name evidence="1" type="ORF">Csa_3G009430</name>
</gene>
<sequence>MFGYSDLSTQPEVVFAPTTICPFEDPGCSVERIARCCLARTAGEFDVDRKCTPESR</sequence>
<dbReference type="Proteomes" id="UP000029981">
    <property type="component" value="Chromosome 3"/>
</dbReference>